<dbReference type="PROSITE" id="PS50893">
    <property type="entry name" value="ABC_TRANSPORTER_2"/>
    <property type="match status" value="1"/>
</dbReference>
<dbReference type="SMART" id="SM00382">
    <property type="entry name" value="AAA"/>
    <property type="match status" value="1"/>
</dbReference>
<evidence type="ECO:0000313" key="5">
    <source>
        <dbReference type="EMBL" id="MBB6732071.1"/>
    </source>
</evidence>
<name>A0A7X0SLG3_9BACL</name>
<reference evidence="5 6" key="1">
    <citation type="submission" date="2020-08" db="EMBL/GenBank/DDBJ databases">
        <title>Cohnella phylogeny.</title>
        <authorList>
            <person name="Dunlap C."/>
        </authorList>
    </citation>
    <scope>NUCLEOTIDE SEQUENCE [LARGE SCALE GENOMIC DNA]</scope>
    <source>
        <strain evidence="5 6">CBP 2801</strain>
    </source>
</reference>
<dbReference type="Proteomes" id="UP000564644">
    <property type="component" value="Unassembled WGS sequence"/>
</dbReference>
<dbReference type="Gene3D" id="3.40.50.300">
    <property type="entry name" value="P-loop containing nucleotide triphosphate hydrolases"/>
    <property type="match status" value="1"/>
</dbReference>
<keyword evidence="2" id="KW-0547">Nucleotide-binding</keyword>
<dbReference type="PANTHER" id="PTHR42939:SF3">
    <property type="entry name" value="ABC TRANSPORTER ATP-BINDING COMPONENT"/>
    <property type="match status" value="1"/>
</dbReference>
<dbReference type="Pfam" id="PF00005">
    <property type="entry name" value="ABC_tran"/>
    <property type="match status" value="1"/>
</dbReference>
<evidence type="ECO:0000256" key="3">
    <source>
        <dbReference type="ARBA" id="ARBA00022840"/>
    </source>
</evidence>
<proteinExistence type="predicted"/>
<dbReference type="GO" id="GO:0005524">
    <property type="term" value="F:ATP binding"/>
    <property type="evidence" value="ECO:0007669"/>
    <property type="project" value="UniProtKB-KW"/>
</dbReference>
<protein>
    <submittedName>
        <fullName evidence="5">ABC transporter ATP-binding protein</fullName>
    </submittedName>
</protein>
<dbReference type="InterPro" id="IPR027417">
    <property type="entry name" value="P-loop_NTPase"/>
</dbReference>
<keyword evidence="3 5" id="KW-0067">ATP-binding</keyword>
<keyword evidence="6" id="KW-1185">Reference proteome</keyword>
<sequence length="287" mass="32346">MPEILTLNGVSRKFQGFELQDVSFHLQPGYIMGLVGPNGSGKTTTIKLIMNMLRRDKGNITVDGIDNIAEESKAKKCIGYVSDENIFVEEWKPIDVAKAMAIYYDTFDKKKFMTFIDRFELPLDKMIKNFSRGMKTRLMLAAALSRETRLLLLDEPTSGLDPAIRAELLDILQDYISDGTRSVLFSTHITTDLEKIADFIAFIYRGKLMFAQNKDDVLADYRIMKGRPSQLSEELKKQFIGLRESQMGFEGLIKTGDSMDAPAETVVEPATLDDIVVYHTMGGKEEA</sequence>
<dbReference type="InterPro" id="IPR051782">
    <property type="entry name" value="ABC_Transporter_VariousFunc"/>
</dbReference>
<evidence type="ECO:0000256" key="1">
    <source>
        <dbReference type="ARBA" id="ARBA00022448"/>
    </source>
</evidence>
<dbReference type="InterPro" id="IPR003439">
    <property type="entry name" value="ABC_transporter-like_ATP-bd"/>
</dbReference>
<dbReference type="CDD" id="cd03230">
    <property type="entry name" value="ABC_DR_subfamily_A"/>
    <property type="match status" value="1"/>
</dbReference>
<dbReference type="AlphaFoldDB" id="A0A7X0SLG3"/>
<comment type="caution">
    <text evidence="5">The sequence shown here is derived from an EMBL/GenBank/DDBJ whole genome shotgun (WGS) entry which is preliminary data.</text>
</comment>
<dbReference type="GO" id="GO:0016887">
    <property type="term" value="F:ATP hydrolysis activity"/>
    <property type="evidence" value="ECO:0007669"/>
    <property type="project" value="InterPro"/>
</dbReference>
<evidence type="ECO:0000259" key="4">
    <source>
        <dbReference type="PROSITE" id="PS50893"/>
    </source>
</evidence>
<dbReference type="RefSeq" id="WP_185129744.1">
    <property type="nucleotide sequence ID" value="NZ_JACJVO010000017.1"/>
</dbReference>
<dbReference type="EMBL" id="JACJVO010000017">
    <property type="protein sequence ID" value="MBB6732071.1"/>
    <property type="molecule type" value="Genomic_DNA"/>
</dbReference>
<accession>A0A7X0SLG3</accession>
<organism evidence="5 6">
    <name type="scientific">Cohnella zeiphila</name>
    <dbReference type="NCBI Taxonomy" id="2761120"/>
    <lineage>
        <taxon>Bacteria</taxon>
        <taxon>Bacillati</taxon>
        <taxon>Bacillota</taxon>
        <taxon>Bacilli</taxon>
        <taxon>Bacillales</taxon>
        <taxon>Paenibacillaceae</taxon>
        <taxon>Cohnella</taxon>
    </lineage>
</organism>
<feature type="domain" description="ABC transporter" evidence="4">
    <location>
        <begin position="4"/>
        <end position="230"/>
    </location>
</feature>
<dbReference type="InterPro" id="IPR003593">
    <property type="entry name" value="AAA+_ATPase"/>
</dbReference>
<dbReference type="SUPFAM" id="SSF52540">
    <property type="entry name" value="P-loop containing nucleoside triphosphate hydrolases"/>
    <property type="match status" value="1"/>
</dbReference>
<evidence type="ECO:0000256" key="2">
    <source>
        <dbReference type="ARBA" id="ARBA00022741"/>
    </source>
</evidence>
<dbReference type="PANTHER" id="PTHR42939">
    <property type="entry name" value="ABC TRANSPORTER ATP-BINDING PROTEIN ALBC-RELATED"/>
    <property type="match status" value="1"/>
</dbReference>
<gene>
    <name evidence="5" type="ORF">H7C18_14215</name>
</gene>
<evidence type="ECO:0000313" key="6">
    <source>
        <dbReference type="Proteomes" id="UP000564644"/>
    </source>
</evidence>
<keyword evidence="1" id="KW-0813">Transport</keyword>